<dbReference type="Proteomes" id="UP000028500">
    <property type="component" value="Unassembled WGS sequence"/>
</dbReference>
<reference evidence="1" key="1">
    <citation type="submission" date="2013-07" db="EMBL/GenBank/DDBJ databases">
        <title>Sub-species coevolution in mutualistic symbiosis.</title>
        <authorList>
            <person name="Murfin K."/>
            <person name="Klassen J."/>
            <person name="Lee M."/>
            <person name="Forst S."/>
            <person name="Stock P."/>
            <person name="Goodrich-Blair H."/>
        </authorList>
    </citation>
    <scope>NUCLEOTIDE SEQUENCE [LARGE SCALE GENOMIC DNA]</scope>
    <source>
        <strain evidence="1">Kraussei Quebec</strain>
    </source>
</reference>
<gene>
    <name evidence="1" type="ORF">XBKQ1_970028</name>
</gene>
<dbReference type="HOGENOM" id="CLU_136850_0_0_6"/>
<proteinExistence type="predicted"/>
<dbReference type="RefSeq" id="WP_038245241.1">
    <property type="nucleotide sequence ID" value="NZ_CAWLZI010000093.1"/>
</dbReference>
<evidence type="ECO:0000313" key="2">
    <source>
        <dbReference type="Proteomes" id="UP000028500"/>
    </source>
</evidence>
<comment type="caution">
    <text evidence="1">The sequence shown here is derived from an EMBL/GenBank/DDBJ whole genome shotgun (WGS) entry which is preliminary data.</text>
</comment>
<dbReference type="AlphaFoldDB" id="A0A077PNT5"/>
<protein>
    <submittedName>
        <fullName evidence="1">Uncharacterized protein</fullName>
    </submittedName>
</protein>
<dbReference type="EMBL" id="CBSY010000291">
    <property type="protein sequence ID" value="CDH22147.1"/>
    <property type="molecule type" value="Genomic_DNA"/>
</dbReference>
<accession>A0A077PNT5</accession>
<evidence type="ECO:0000313" key="1">
    <source>
        <dbReference type="EMBL" id="CDH22147.1"/>
    </source>
</evidence>
<name>A0A077PNT5_XENBV</name>
<keyword evidence="2" id="KW-1185">Reference proteome</keyword>
<sequence length="163" mass="18886">MSNTEMTPKEVIEYLKENNKGCPACLLDEERAITNYPPLTDAEKMECAEYMVKRQRTLIAKEYLVSCYERFGLNTNGNFIFIHENGGVELDAEVIETLLIHQIEKTILGFRPDEKYIALWSFYFNIEKSEKENNSAWMRDFIDGVFINGIKLFVAEPASLTEH</sequence>
<dbReference type="OrthoDB" id="6463805at2"/>
<organism evidence="1 2">
    <name type="scientific">Xenorhabdus bovienii str. kraussei Quebec</name>
    <dbReference type="NCBI Taxonomy" id="1398203"/>
    <lineage>
        <taxon>Bacteria</taxon>
        <taxon>Pseudomonadati</taxon>
        <taxon>Pseudomonadota</taxon>
        <taxon>Gammaproteobacteria</taxon>
        <taxon>Enterobacterales</taxon>
        <taxon>Morganellaceae</taxon>
        <taxon>Xenorhabdus</taxon>
    </lineage>
</organism>